<dbReference type="Proteomes" id="UP001359485">
    <property type="component" value="Unassembled WGS sequence"/>
</dbReference>
<dbReference type="EMBL" id="JAWJWF010000003">
    <property type="protein sequence ID" value="KAK6635951.1"/>
    <property type="molecule type" value="Genomic_DNA"/>
</dbReference>
<proteinExistence type="predicted"/>
<accession>A0ABR1B7T6</accession>
<evidence type="ECO:0000313" key="2">
    <source>
        <dbReference type="Proteomes" id="UP001359485"/>
    </source>
</evidence>
<keyword evidence="2" id="KW-1185">Reference proteome</keyword>
<protein>
    <submittedName>
        <fullName evidence="1">Uncharacterized protein</fullName>
    </submittedName>
</protein>
<organism evidence="1 2">
    <name type="scientific">Polyplax serrata</name>
    <name type="common">Common mouse louse</name>
    <dbReference type="NCBI Taxonomy" id="468196"/>
    <lineage>
        <taxon>Eukaryota</taxon>
        <taxon>Metazoa</taxon>
        <taxon>Ecdysozoa</taxon>
        <taxon>Arthropoda</taxon>
        <taxon>Hexapoda</taxon>
        <taxon>Insecta</taxon>
        <taxon>Pterygota</taxon>
        <taxon>Neoptera</taxon>
        <taxon>Paraneoptera</taxon>
        <taxon>Psocodea</taxon>
        <taxon>Troctomorpha</taxon>
        <taxon>Phthiraptera</taxon>
        <taxon>Anoplura</taxon>
        <taxon>Polyplacidae</taxon>
        <taxon>Polyplax</taxon>
    </lineage>
</organism>
<comment type="caution">
    <text evidence="1">The sequence shown here is derived from an EMBL/GenBank/DDBJ whole genome shotgun (WGS) entry which is preliminary data.</text>
</comment>
<sequence length="95" mass="11479">MEELIMELRINWVRINDGNSSDQDWKLVLKYSKNISGNRKVTTVIEKAWYQKFCMRTKLFFFQIHLSAYTCGKLKKMATRNEKQKKYWIPRMGSH</sequence>
<name>A0ABR1B7T6_POLSC</name>
<gene>
    <name evidence="1" type="ORF">RUM44_001206</name>
</gene>
<evidence type="ECO:0000313" key="1">
    <source>
        <dbReference type="EMBL" id="KAK6635951.1"/>
    </source>
</evidence>
<reference evidence="1 2" key="1">
    <citation type="submission" date="2023-09" db="EMBL/GenBank/DDBJ databases">
        <title>Genomes of two closely related lineages of the louse Polyplax serrata with different host specificities.</title>
        <authorList>
            <person name="Martinu J."/>
            <person name="Tarabai H."/>
            <person name="Stefka J."/>
            <person name="Hypsa V."/>
        </authorList>
    </citation>
    <scope>NUCLEOTIDE SEQUENCE [LARGE SCALE GENOMIC DNA]</scope>
    <source>
        <strain evidence="1">98ZLc_SE</strain>
    </source>
</reference>